<dbReference type="AlphaFoldDB" id="A0A7J0D3Q3"/>
<organism evidence="1 2">
    <name type="scientific">Streptomyces microflavus</name>
    <name type="common">Streptomyces lipmanii</name>
    <dbReference type="NCBI Taxonomy" id="1919"/>
    <lineage>
        <taxon>Bacteria</taxon>
        <taxon>Bacillati</taxon>
        <taxon>Actinomycetota</taxon>
        <taxon>Actinomycetes</taxon>
        <taxon>Kitasatosporales</taxon>
        <taxon>Streptomycetaceae</taxon>
        <taxon>Streptomyces</taxon>
    </lineage>
</organism>
<proteinExistence type="predicted"/>
<protein>
    <submittedName>
        <fullName evidence="1">Uncharacterized protein</fullName>
    </submittedName>
</protein>
<reference evidence="1 2" key="1">
    <citation type="submission" date="2020-05" db="EMBL/GenBank/DDBJ databases">
        <title>Whole genome shotgun sequence of Streptomyces microflavus NBRC 13062.</title>
        <authorList>
            <person name="Komaki H."/>
            <person name="Tamura T."/>
        </authorList>
    </citation>
    <scope>NUCLEOTIDE SEQUENCE [LARGE SCALE GENOMIC DNA]</scope>
    <source>
        <strain evidence="1 2">NBRC 13062</strain>
    </source>
</reference>
<dbReference type="EMBL" id="BLWD01000002">
    <property type="protein sequence ID" value="GFN09342.1"/>
    <property type="molecule type" value="Genomic_DNA"/>
</dbReference>
<evidence type="ECO:0000313" key="2">
    <source>
        <dbReference type="Proteomes" id="UP000498740"/>
    </source>
</evidence>
<sequence length="357" mass="39261">MSWWGRKLEDRERWALDPLVGLGPLRFGMDSDEVDAALSGARDGHSQVAADGGFWVRYQDIGVTGIYGPGRILVGVAIDAMEGPLVRLREVELIARVPSQARAEIDSLARREDAAVRVNWSGDPEIVAWGVSMGAALEYGISSEGHPERKDRMITSALFVSAELAESPYETGPVLHWFDVREREKNSGSWPVKTDQERSHWDWSPLKAVGPLRFGMTPRQVADALAGEAPAGRQGHFPYWWWRRGAAGQWTLTDDRFEQTGVTAHYWYPDGLPVLGAVTVHGRTGPQIAHAGIPLIGATPSRLDEAMLQHIENHDLGLLFTPSGSPIPPELQFDINATRAGDTAISEVTFASADWEL</sequence>
<gene>
    <name evidence="1" type="ORF">Smic_78980</name>
</gene>
<accession>A0A7J0D3Q3</accession>
<dbReference type="Proteomes" id="UP000498740">
    <property type="component" value="Unassembled WGS sequence"/>
</dbReference>
<name>A0A7J0D3Q3_STRMI</name>
<comment type="caution">
    <text evidence="1">The sequence shown here is derived from an EMBL/GenBank/DDBJ whole genome shotgun (WGS) entry which is preliminary data.</text>
</comment>
<evidence type="ECO:0000313" key="1">
    <source>
        <dbReference type="EMBL" id="GFN09342.1"/>
    </source>
</evidence>